<reference evidence="1" key="1">
    <citation type="submission" date="2020-12" db="EMBL/GenBank/DDBJ databases">
        <title>Metabolic potential, ecology and presence of endohyphal bacteria is reflected in genomic diversity of Mucoromycotina.</title>
        <authorList>
            <person name="Muszewska A."/>
            <person name="Okrasinska A."/>
            <person name="Steczkiewicz K."/>
            <person name="Drgas O."/>
            <person name="Orlowska M."/>
            <person name="Perlinska-Lenart U."/>
            <person name="Aleksandrzak-Piekarczyk T."/>
            <person name="Szatraj K."/>
            <person name="Zielenkiewicz U."/>
            <person name="Pilsyk S."/>
            <person name="Malc E."/>
            <person name="Mieczkowski P."/>
            <person name="Kruszewska J.S."/>
            <person name="Biernat P."/>
            <person name="Pawlowska J."/>
        </authorList>
    </citation>
    <scope>NUCLEOTIDE SEQUENCE</scope>
    <source>
        <strain evidence="1">WA0000067209</strain>
    </source>
</reference>
<sequence>MSEQKEEIFDFPDIELEEKDLKPEEYTCNATQAFDAVFECYTLGAQAMNYYRYGEKKDCSVKWDDFKLCLSTKTKSPLAAKKLLDDRKKEKESLKQIQRSSEDVWTLREYVKDITASYIYSIFNQFNIHSHLGYHRQIPPLLCEMTV</sequence>
<dbReference type="PANTHER" id="PTHR28052">
    <property type="entry name" value="UPF0545 PROTEIN C22ORF39"/>
    <property type="match status" value="1"/>
</dbReference>
<dbReference type="OrthoDB" id="2017405at2759"/>
<evidence type="ECO:0008006" key="3">
    <source>
        <dbReference type="Google" id="ProtNLM"/>
    </source>
</evidence>
<dbReference type="EMBL" id="JAEPQZ010000005">
    <property type="protein sequence ID" value="KAG2180912.1"/>
    <property type="molecule type" value="Genomic_DNA"/>
</dbReference>
<dbReference type="InterPro" id="IPR021475">
    <property type="entry name" value="Pants/Emi1-like"/>
</dbReference>
<comment type="caution">
    <text evidence="1">The sequence shown here is derived from an EMBL/GenBank/DDBJ whole genome shotgun (WGS) entry which is preliminary data.</text>
</comment>
<organism evidence="1 2">
    <name type="scientific">Mortierella isabellina</name>
    <name type="common">Filamentous fungus</name>
    <name type="synonym">Umbelopsis isabellina</name>
    <dbReference type="NCBI Taxonomy" id="91625"/>
    <lineage>
        <taxon>Eukaryota</taxon>
        <taxon>Fungi</taxon>
        <taxon>Fungi incertae sedis</taxon>
        <taxon>Mucoromycota</taxon>
        <taxon>Mucoromycotina</taxon>
        <taxon>Umbelopsidomycetes</taxon>
        <taxon>Umbelopsidales</taxon>
        <taxon>Umbelopsidaceae</taxon>
        <taxon>Umbelopsis</taxon>
    </lineage>
</organism>
<protein>
    <recommendedName>
        <fullName evidence="3">Early meiotic induction protein 1</fullName>
    </recommendedName>
</protein>
<accession>A0A8H7PV70</accession>
<proteinExistence type="predicted"/>
<keyword evidence="2" id="KW-1185">Reference proteome</keyword>
<dbReference type="PANTHER" id="PTHR28052:SF1">
    <property type="entry name" value="UPF0545 PROTEIN C22ORF39"/>
    <property type="match status" value="1"/>
</dbReference>
<dbReference type="Pfam" id="PF11326">
    <property type="entry name" value="PANTS-like"/>
    <property type="match status" value="1"/>
</dbReference>
<name>A0A8H7PV70_MORIS</name>
<gene>
    <name evidence="1" type="ORF">INT43_008492</name>
</gene>
<evidence type="ECO:0000313" key="1">
    <source>
        <dbReference type="EMBL" id="KAG2180912.1"/>
    </source>
</evidence>
<evidence type="ECO:0000313" key="2">
    <source>
        <dbReference type="Proteomes" id="UP000654370"/>
    </source>
</evidence>
<dbReference type="AlphaFoldDB" id="A0A8H7PV70"/>
<dbReference type="Proteomes" id="UP000654370">
    <property type="component" value="Unassembled WGS sequence"/>
</dbReference>